<accession>A0AAD5BT02</accession>
<protein>
    <submittedName>
        <fullName evidence="2">Uncharacterized protein</fullName>
    </submittedName>
</protein>
<evidence type="ECO:0000313" key="3">
    <source>
        <dbReference type="Proteomes" id="UP001206925"/>
    </source>
</evidence>
<feature type="compositionally biased region" description="Low complexity" evidence="1">
    <location>
        <begin position="66"/>
        <end position="75"/>
    </location>
</feature>
<evidence type="ECO:0000313" key="2">
    <source>
        <dbReference type="EMBL" id="KAI7729047.1"/>
    </source>
</evidence>
<evidence type="ECO:0000256" key="1">
    <source>
        <dbReference type="SAM" id="MobiDB-lite"/>
    </source>
</evidence>
<feature type="region of interest" description="Disordered" evidence="1">
    <location>
        <begin position="1"/>
        <end position="75"/>
    </location>
</feature>
<dbReference type="AlphaFoldDB" id="A0AAD5BT02"/>
<dbReference type="Proteomes" id="UP001206925">
    <property type="component" value="Unassembled WGS sequence"/>
</dbReference>
<reference evidence="2" key="1">
    <citation type="submission" date="2022-06" db="EMBL/GenBank/DDBJ databases">
        <title>Uncovering the hologenomic basis of an extraordinary plant invasion.</title>
        <authorList>
            <person name="Bieker V.C."/>
            <person name="Martin M.D."/>
            <person name="Gilbert T."/>
            <person name="Hodgins K."/>
            <person name="Battlay P."/>
            <person name="Petersen B."/>
            <person name="Wilson J."/>
        </authorList>
    </citation>
    <scope>NUCLEOTIDE SEQUENCE</scope>
    <source>
        <strain evidence="2">AA19_3_7</strain>
        <tissue evidence="2">Leaf</tissue>
    </source>
</reference>
<dbReference type="EMBL" id="JAMZMK010011088">
    <property type="protein sequence ID" value="KAI7729047.1"/>
    <property type="molecule type" value="Genomic_DNA"/>
</dbReference>
<organism evidence="2 3">
    <name type="scientific">Ambrosia artemisiifolia</name>
    <name type="common">Common ragweed</name>
    <dbReference type="NCBI Taxonomy" id="4212"/>
    <lineage>
        <taxon>Eukaryota</taxon>
        <taxon>Viridiplantae</taxon>
        <taxon>Streptophyta</taxon>
        <taxon>Embryophyta</taxon>
        <taxon>Tracheophyta</taxon>
        <taxon>Spermatophyta</taxon>
        <taxon>Magnoliopsida</taxon>
        <taxon>eudicotyledons</taxon>
        <taxon>Gunneridae</taxon>
        <taxon>Pentapetalae</taxon>
        <taxon>asterids</taxon>
        <taxon>campanulids</taxon>
        <taxon>Asterales</taxon>
        <taxon>Asteraceae</taxon>
        <taxon>Asteroideae</taxon>
        <taxon>Heliantheae alliance</taxon>
        <taxon>Heliantheae</taxon>
        <taxon>Ambrosia</taxon>
    </lineage>
</organism>
<proteinExistence type="predicted"/>
<sequence>MHHRTTISDLHLPLPPQSEMRMTDKRTEGIIMVRKRRTEGPSDGESSEGQEAGSGQGSGAQREPPQQYQQQQGGG</sequence>
<name>A0AAD5BT02_AMBAR</name>
<comment type="caution">
    <text evidence="2">The sequence shown here is derived from an EMBL/GenBank/DDBJ whole genome shotgun (WGS) entry which is preliminary data.</text>
</comment>
<gene>
    <name evidence="2" type="ORF">M8C21_004314</name>
</gene>
<keyword evidence="3" id="KW-1185">Reference proteome</keyword>